<accession>A0A0V0INB1</accession>
<protein>
    <submittedName>
        <fullName evidence="2">Putative ovule protein</fullName>
    </submittedName>
</protein>
<organism evidence="2">
    <name type="scientific">Solanum chacoense</name>
    <name type="common">Chaco potato</name>
    <dbReference type="NCBI Taxonomy" id="4108"/>
    <lineage>
        <taxon>Eukaryota</taxon>
        <taxon>Viridiplantae</taxon>
        <taxon>Streptophyta</taxon>
        <taxon>Embryophyta</taxon>
        <taxon>Tracheophyta</taxon>
        <taxon>Spermatophyta</taxon>
        <taxon>Magnoliopsida</taxon>
        <taxon>eudicotyledons</taxon>
        <taxon>Gunneridae</taxon>
        <taxon>Pentapetalae</taxon>
        <taxon>asterids</taxon>
        <taxon>lamiids</taxon>
        <taxon>Solanales</taxon>
        <taxon>Solanaceae</taxon>
        <taxon>Solanoideae</taxon>
        <taxon>Solaneae</taxon>
        <taxon>Solanum</taxon>
    </lineage>
</organism>
<evidence type="ECO:0000259" key="1">
    <source>
        <dbReference type="Pfam" id="PF13966"/>
    </source>
</evidence>
<reference evidence="2" key="1">
    <citation type="submission" date="2015-12" db="EMBL/GenBank/DDBJ databases">
        <title>Gene expression during late stages of embryo sac development: a critical building block for successful pollen-pistil interactions.</title>
        <authorList>
            <person name="Liu Y."/>
            <person name="Joly V."/>
            <person name="Sabar M."/>
            <person name="Matton D.P."/>
        </authorList>
    </citation>
    <scope>NUCLEOTIDE SEQUENCE</scope>
</reference>
<feature type="domain" description="Reverse transcriptase zinc-binding" evidence="1">
    <location>
        <begin position="4"/>
        <end position="39"/>
    </location>
</feature>
<sequence length="76" mass="8553">MRHCKKRGSIIASRCLLCNEALEINKHLFMHCKVTTQVWAIFTSIAGINWIMPEHTADLAVGSEEEEAKARKDGGR</sequence>
<dbReference type="InterPro" id="IPR026960">
    <property type="entry name" value="RVT-Znf"/>
</dbReference>
<name>A0A0V0INB1_SOLCH</name>
<dbReference type="AlphaFoldDB" id="A0A0V0INB1"/>
<dbReference type="EMBL" id="GEDG01004313">
    <property type="protein sequence ID" value="JAP34114.1"/>
    <property type="molecule type" value="Transcribed_RNA"/>
</dbReference>
<dbReference type="Pfam" id="PF13966">
    <property type="entry name" value="zf-RVT"/>
    <property type="match status" value="1"/>
</dbReference>
<evidence type="ECO:0000313" key="2">
    <source>
        <dbReference type="EMBL" id="JAP34114.1"/>
    </source>
</evidence>
<proteinExistence type="predicted"/>